<dbReference type="AlphaFoldDB" id="A0A3P7LFI9"/>
<keyword evidence="1" id="KW-0472">Membrane</keyword>
<dbReference type="OrthoDB" id="6264453at2759"/>
<feature type="signal peptide" evidence="2">
    <location>
        <begin position="1"/>
        <end position="21"/>
    </location>
</feature>
<evidence type="ECO:0000256" key="2">
    <source>
        <dbReference type="SAM" id="SignalP"/>
    </source>
</evidence>
<keyword evidence="1" id="KW-0812">Transmembrane</keyword>
<dbReference type="Proteomes" id="UP000281553">
    <property type="component" value="Unassembled WGS sequence"/>
</dbReference>
<sequence>MTAASVTIGVWCLAILTSVSALSLKEGLEDPEKYILYDQQPDNVGRQAGITCLCVYGLLLTFVTMVCLVARHLRRIGIVVKRTD</sequence>
<feature type="transmembrane region" description="Helical" evidence="1">
    <location>
        <begin position="45"/>
        <end position="70"/>
    </location>
</feature>
<accession>A0A3P7LFI9</accession>
<feature type="chain" id="PRO_5018026676" evidence="2">
    <location>
        <begin position="22"/>
        <end position="84"/>
    </location>
</feature>
<keyword evidence="2" id="KW-0732">Signal</keyword>
<organism evidence="3 4">
    <name type="scientific">Dibothriocephalus latus</name>
    <name type="common">Fish tapeworm</name>
    <name type="synonym">Diphyllobothrium latum</name>
    <dbReference type="NCBI Taxonomy" id="60516"/>
    <lineage>
        <taxon>Eukaryota</taxon>
        <taxon>Metazoa</taxon>
        <taxon>Spiralia</taxon>
        <taxon>Lophotrochozoa</taxon>
        <taxon>Platyhelminthes</taxon>
        <taxon>Cestoda</taxon>
        <taxon>Eucestoda</taxon>
        <taxon>Diphyllobothriidea</taxon>
        <taxon>Diphyllobothriidae</taxon>
        <taxon>Dibothriocephalus</taxon>
    </lineage>
</organism>
<keyword evidence="4" id="KW-1185">Reference proteome</keyword>
<gene>
    <name evidence="3" type="ORF">DILT_LOCUS7951</name>
</gene>
<name>A0A3P7LFI9_DIBLA</name>
<evidence type="ECO:0000256" key="1">
    <source>
        <dbReference type="SAM" id="Phobius"/>
    </source>
</evidence>
<reference evidence="3 4" key="1">
    <citation type="submission" date="2018-11" db="EMBL/GenBank/DDBJ databases">
        <authorList>
            <consortium name="Pathogen Informatics"/>
        </authorList>
    </citation>
    <scope>NUCLEOTIDE SEQUENCE [LARGE SCALE GENOMIC DNA]</scope>
</reference>
<evidence type="ECO:0000313" key="3">
    <source>
        <dbReference type="EMBL" id="VDN12120.1"/>
    </source>
</evidence>
<evidence type="ECO:0000313" key="4">
    <source>
        <dbReference type="Proteomes" id="UP000281553"/>
    </source>
</evidence>
<proteinExistence type="predicted"/>
<protein>
    <submittedName>
        <fullName evidence="3">Uncharacterized protein</fullName>
    </submittedName>
</protein>
<keyword evidence="1" id="KW-1133">Transmembrane helix</keyword>
<dbReference type="EMBL" id="UYRU01053075">
    <property type="protein sequence ID" value="VDN12120.1"/>
    <property type="molecule type" value="Genomic_DNA"/>
</dbReference>